<keyword evidence="3" id="KW-0597">Phosphoprotein</keyword>
<dbReference type="InterPro" id="IPR003594">
    <property type="entry name" value="HATPase_dom"/>
</dbReference>
<dbReference type="Gene3D" id="3.30.565.10">
    <property type="entry name" value="Histidine kinase-like ATPase, C-terminal domain"/>
    <property type="match status" value="1"/>
</dbReference>
<dbReference type="GO" id="GO:0016020">
    <property type="term" value="C:membrane"/>
    <property type="evidence" value="ECO:0007669"/>
    <property type="project" value="InterPro"/>
</dbReference>
<dbReference type="SMART" id="SM00387">
    <property type="entry name" value="HATPase_c"/>
    <property type="match status" value="1"/>
</dbReference>
<dbReference type="InterPro" id="IPR050482">
    <property type="entry name" value="Sensor_HK_TwoCompSys"/>
</dbReference>
<dbReference type="Gene3D" id="1.25.40.10">
    <property type="entry name" value="Tetratricopeptide repeat domain"/>
    <property type="match status" value="1"/>
</dbReference>
<gene>
    <name evidence="12" type="ORF">LV89_02223</name>
</gene>
<feature type="transmembrane region" description="Helical" evidence="9">
    <location>
        <begin position="342"/>
        <end position="362"/>
    </location>
</feature>
<evidence type="ECO:0000256" key="8">
    <source>
        <dbReference type="ARBA" id="ARBA00023012"/>
    </source>
</evidence>
<dbReference type="OrthoDB" id="9760839at2"/>
<dbReference type="Pfam" id="PF02518">
    <property type="entry name" value="HATPase_c"/>
    <property type="match status" value="1"/>
</dbReference>
<dbReference type="PANTHER" id="PTHR24421">
    <property type="entry name" value="NITRATE/NITRITE SENSOR PROTEIN NARX-RELATED"/>
    <property type="match status" value="1"/>
</dbReference>
<keyword evidence="10" id="KW-0732">Signal</keyword>
<dbReference type="CDD" id="cd16917">
    <property type="entry name" value="HATPase_UhpB-NarQ-NarX-like"/>
    <property type="match status" value="1"/>
</dbReference>
<organism evidence="12 13">
    <name type="scientific">Arcicella aurantiaca</name>
    <dbReference type="NCBI Taxonomy" id="591202"/>
    <lineage>
        <taxon>Bacteria</taxon>
        <taxon>Pseudomonadati</taxon>
        <taxon>Bacteroidota</taxon>
        <taxon>Cytophagia</taxon>
        <taxon>Cytophagales</taxon>
        <taxon>Flectobacillaceae</taxon>
        <taxon>Arcicella</taxon>
    </lineage>
</organism>
<dbReference type="Gene3D" id="1.20.5.1930">
    <property type="match status" value="1"/>
</dbReference>
<accession>A0A316EU44</accession>
<keyword evidence="9" id="KW-0472">Membrane</keyword>
<dbReference type="GO" id="GO:0005524">
    <property type="term" value="F:ATP binding"/>
    <property type="evidence" value="ECO:0007669"/>
    <property type="project" value="UniProtKB-KW"/>
</dbReference>
<dbReference type="InterPro" id="IPR005467">
    <property type="entry name" value="His_kinase_dom"/>
</dbReference>
<evidence type="ECO:0000256" key="3">
    <source>
        <dbReference type="ARBA" id="ARBA00022553"/>
    </source>
</evidence>
<feature type="signal peptide" evidence="10">
    <location>
        <begin position="1"/>
        <end position="24"/>
    </location>
</feature>
<keyword evidence="13" id="KW-1185">Reference proteome</keyword>
<evidence type="ECO:0000313" key="13">
    <source>
        <dbReference type="Proteomes" id="UP000245489"/>
    </source>
</evidence>
<protein>
    <recommendedName>
        <fullName evidence="2">histidine kinase</fullName>
        <ecNumber evidence="2">2.7.13.3</ecNumber>
    </recommendedName>
</protein>
<keyword evidence="7" id="KW-0067">ATP-binding</keyword>
<dbReference type="AlphaFoldDB" id="A0A316EU44"/>
<dbReference type="InterPro" id="IPR036890">
    <property type="entry name" value="HATPase_C_sf"/>
</dbReference>
<dbReference type="PROSITE" id="PS50109">
    <property type="entry name" value="HIS_KIN"/>
    <property type="match status" value="1"/>
</dbReference>
<feature type="domain" description="Histidine kinase" evidence="11">
    <location>
        <begin position="397"/>
        <end position="578"/>
    </location>
</feature>
<evidence type="ECO:0000256" key="1">
    <source>
        <dbReference type="ARBA" id="ARBA00000085"/>
    </source>
</evidence>
<dbReference type="InterPro" id="IPR011990">
    <property type="entry name" value="TPR-like_helical_dom_sf"/>
</dbReference>
<dbReference type="EMBL" id="QGGO01000010">
    <property type="protein sequence ID" value="PWK26714.1"/>
    <property type="molecule type" value="Genomic_DNA"/>
</dbReference>
<dbReference type="SUPFAM" id="SSF55874">
    <property type="entry name" value="ATPase domain of HSP90 chaperone/DNA topoisomerase II/histidine kinase"/>
    <property type="match status" value="1"/>
</dbReference>
<name>A0A316EU44_9BACT</name>
<comment type="caution">
    <text evidence="12">The sequence shown here is derived from an EMBL/GenBank/DDBJ whole genome shotgun (WGS) entry which is preliminary data.</text>
</comment>
<comment type="catalytic activity">
    <reaction evidence="1">
        <text>ATP + protein L-histidine = ADP + protein N-phospho-L-histidine.</text>
        <dbReference type="EC" id="2.7.13.3"/>
    </reaction>
</comment>
<evidence type="ECO:0000256" key="5">
    <source>
        <dbReference type="ARBA" id="ARBA00022741"/>
    </source>
</evidence>
<evidence type="ECO:0000256" key="7">
    <source>
        <dbReference type="ARBA" id="ARBA00022840"/>
    </source>
</evidence>
<keyword evidence="5" id="KW-0547">Nucleotide-binding</keyword>
<sequence>MDCFKYATKLTVILVLLQFSSVTAQNTNYPNIDAVYTQVQLDNLIKKYESKRDTLGLAFTYWAYAKNQERANGMNTSPLTNFRKSMECFGAIKDSSNFYDVRGAIGSYFMDRPFIKQYAQEYIQSAVKYFRKKKKYSNEIGHLINLANINIHNENYAMADQMLRRVEFLNTKIHDEAFRGRLHSSYSDLYARQKQYAKAMTHAKISLEVAQHLKIDWLEALSLYFIAKCLEGLERYDEMMLYLEASLKVTENNVNLIQLRESVYDNLHYYYYQKKNYTQAYAYAIKTKQTLETIYFSKIESDVRSFNEYRLLENQKIIISKIALEKKLAEIELDKLRSRQQLYIVTIILTLLFLLLFTYIFINRRRLSRLRAIQIDKNLHIETLNALINGQESERVRVAQELHDGLGTMLSRMKILAGRGLPQEKITQMIDEACAEVRNISGNLQPNTLSNFGLIRAVQDLVFKQNSTEPAIIFQYFGEPFEIENKKSLMVYRIIQELLANSLKHAQATEILIQVIFSEDNNITLTVEDDGIGFDEEEVKTDSNGWTNIRSRVNYLNGTINLYTDKGTSVTISMPFSGE</sequence>
<dbReference type="GO" id="GO:0046983">
    <property type="term" value="F:protein dimerization activity"/>
    <property type="evidence" value="ECO:0007669"/>
    <property type="project" value="InterPro"/>
</dbReference>
<evidence type="ECO:0000256" key="6">
    <source>
        <dbReference type="ARBA" id="ARBA00022777"/>
    </source>
</evidence>
<dbReference type="PANTHER" id="PTHR24421:SF10">
    <property type="entry name" value="NITRATE_NITRITE SENSOR PROTEIN NARQ"/>
    <property type="match status" value="1"/>
</dbReference>
<evidence type="ECO:0000259" key="11">
    <source>
        <dbReference type="PROSITE" id="PS50109"/>
    </source>
</evidence>
<keyword evidence="4" id="KW-0808">Transferase</keyword>
<evidence type="ECO:0000256" key="4">
    <source>
        <dbReference type="ARBA" id="ARBA00022679"/>
    </source>
</evidence>
<keyword evidence="9" id="KW-1133">Transmembrane helix</keyword>
<dbReference type="Proteomes" id="UP000245489">
    <property type="component" value="Unassembled WGS sequence"/>
</dbReference>
<keyword evidence="9" id="KW-0812">Transmembrane</keyword>
<evidence type="ECO:0000256" key="2">
    <source>
        <dbReference type="ARBA" id="ARBA00012438"/>
    </source>
</evidence>
<proteinExistence type="predicted"/>
<evidence type="ECO:0000256" key="9">
    <source>
        <dbReference type="SAM" id="Phobius"/>
    </source>
</evidence>
<reference evidence="12 13" key="1">
    <citation type="submission" date="2018-05" db="EMBL/GenBank/DDBJ databases">
        <title>Genomic Encyclopedia of Archaeal and Bacterial Type Strains, Phase II (KMG-II): from individual species to whole genera.</title>
        <authorList>
            <person name="Goeker M."/>
        </authorList>
    </citation>
    <scope>NUCLEOTIDE SEQUENCE [LARGE SCALE GENOMIC DNA]</scope>
    <source>
        <strain evidence="12 13">DSM 22214</strain>
    </source>
</reference>
<keyword evidence="8" id="KW-0902">Two-component regulatory system</keyword>
<feature type="chain" id="PRO_5016329300" description="histidine kinase" evidence="10">
    <location>
        <begin position="25"/>
        <end position="579"/>
    </location>
</feature>
<dbReference type="InterPro" id="IPR011712">
    <property type="entry name" value="Sig_transdc_His_kin_sub3_dim/P"/>
</dbReference>
<evidence type="ECO:0000313" key="12">
    <source>
        <dbReference type="EMBL" id="PWK26714.1"/>
    </source>
</evidence>
<keyword evidence="6 12" id="KW-0418">Kinase</keyword>
<evidence type="ECO:0000256" key="10">
    <source>
        <dbReference type="SAM" id="SignalP"/>
    </source>
</evidence>
<dbReference type="GO" id="GO:0000155">
    <property type="term" value="F:phosphorelay sensor kinase activity"/>
    <property type="evidence" value="ECO:0007669"/>
    <property type="project" value="InterPro"/>
</dbReference>
<dbReference type="EC" id="2.7.13.3" evidence="2"/>
<dbReference type="RefSeq" id="WP_109742959.1">
    <property type="nucleotide sequence ID" value="NZ_QGGO01000010.1"/>
</dbReference>
<dbReference type="Pfam" id="PF07730">
    <property type="entry name" value="HisKA_3"/>
    <property type="match status" value="1"/>
</dbReference>
<dbReference type="SUPFAM" id="SSF48452">
    <property type="entry name" value="TPR-like"/>
    <property type="match status" value="1"/>
</dbReference>